<evidence type="ECO:0000313" key="3">
    <source>
        <dbReference type="EMBL" id="BAJ96267.1"/>
    </source>
</evidence>
<evidence type="ECO:0000256" key="1">
    <source>
        <dbReference type="SAM" id="MobiDB-lite"/>
    </source>
</evidence>
<feature type="region of interest" description="Disordered" evidence="1">
    <location>
        <begin position="1"/>
        <end position="25"/>
    </location>
</feature>
<name>F2CSU7_HORVV</name>
<protein>
    <submittedName>
        <fullName evidence="2">Predicted protein</fullName>
    </submittedName>
</protein>
<sequence length="113" mass="12171">MCPDSSPPCKNRSSSGSPNPIGSRTAAAWLSEAGNGVETADDEAKQIRVERGGAWQSLSSLPRACRITCLPRSPSSHLRECILQAHDLTPPTTPNLTRELCLICVRLPSNFPM</sequence>
<accession>F2CSU7</accession>
<dbReference type="EMBL" id="AK365064">
    <property type="protein sequence ID" value="BAJ96267.1"/>
    <property type="molecule type" value="mRNA"/>
</dbReference>
<organism evidence="2">
    <name type="scientific">Hordeum vulgare subsp. vulgare</name>
    <name type="common">Domesticated barley</name>
    <dbReference type="NCBI Taxonomy" id="112509"/>
    <lineage>
        <taxon>Eukaryota</taxon>
        <taxon>Viridiplantae</taxon>
        <taxon>Streptophyta</taxon>
        <taxon>Embryophyta</taxon>
        <taxon>Tracheophyta</taxon>
        <taxon>Spermatophyta</taxon>
        <taxon>Magnoliopsida</taxon>
        <taxon>Liliopsida</taxon>
        <taxon>Poales</taxon>
        <taxon>Poaceae</taxon>
        <taxon>BOP clade</taxon>
        <taxon>Pooideae</taxon>
        <taxon>Triticodae</taxon>
        <taxon>Triticeae</taxon>
        <taxon>Hordeinae</taxon>
        <taxon>Hordeum</taxon>
    </lineage>
</organism>
<feature type="compositionally biased region" description="Polar residues" evidence="1">
    <location>
        <begin position="11"/>
        <end position="22"/>
    </location>
</feature>
<proteinExistence type="evidence at transcript level"/>
<reference evidence="2" key="1">
    <citation type="journal article" date="2011" name="Plant Physiol.">
        <title>Comprehensive sequence analysis of 24,783 barley full-length cDNAs derived from 12 clone libraries.</title>
        <authorList>
            <person name="Matsumoto T."/>
            <person name="Tanaka T."/>
            <person name="Sakai H."/>
            <person name="Amano N."/>
            <person name="Kanamori H."/>
            <person name="Kurita K."/>
            <person name="Kikuta A."/>
            <person name="Kamiya K."/>
            <person name="Yamamoto M."/>
            <person name="Ikawa H."/>
            <person name="Fujii N."/>
            <person name="Hori K."/>
            <person name="Itoh T."/>
            <person name="Sato K."/>
        </authorList>
    </citation>
    <scope>NUCLEOTIDE SEQUENCE</scope>
    <source>
        <tissue evidence="2">Shoot</tissue>
        <tissue evidence="3">Shoot and root</tissue>
    </source>
</reference>
<dbReference type="AlphaFoldDB" id="F2CSU7"/>
<dbReference type="EMBL" id="AK354699">
    <property type="protein sequence ID" value="BAJ85918.1"/>
    <property type="molecule type" value="mRNA"/>
</dbReference>
<evidence type="ECO:0000313" key="2">
    <source>
        <dbReference type="EMBL" id="BAJ85918.1"/>
    </source>
</evidence>